<evidence type="ECO:0000256" key="7">
    <source>
        <dbReference type="ARBA" id="ARBA00022989"/>
    </source>
</evidence>
<evidence type="ECO:0000256" key="5">
    <source>
        <dbReference type="ARBA" id="ARBA00022741"/>
    </source>
</evidence>
<keyword evidence="3 10" id="KW-0812">Transmembrane</keyword>
<dbReference type="SMART" id="SM00257">
    <property type="entry name" value="LysM"/>
    <property type="match status" value="2"/>
</dbReference>
<dbReference type="PANTHER" id="PTHR45927">
    <property type="entry name" value="LYSM-DOMAIN RECEPTOR-LIKE KINASE-RELATED"/>
    <property type="match status" value="1"/>
</dbReference>
<dbReference type="PaxDb" id="4081-Solyc02g094010.1.1"/>
<dbReference type="OMA" id="NFGMAKC"/>
<evidence type="ECO:0000256" key="2">
    <source>
        <dbReference type="ARBA" id="ARBA00022475"/>
    </source>
</evidence>
<dbReference type="Gene3D" id="1.10.510.10">
    <property type="entry name" value="Transferase(Phosphotransferase) domain 1"/>
    <property type="match status" value="1"/>
</dbReference>
<dbReference type="EnsemblPlants" id="Solyc02g094010.2.1">
    <property type="protein sequence ID" value="Solyc02g094010.2.1"/>
    <property type="gene ID" value="Solyc02g094010.2"/>
</dbReference>
<dbReference type="GO" id="GO:0051707">
    <property type="term" value="P:response to other organism"/>
    <property type="evidence" value="ECO:0007669"/>
    <property type="project" value="UniProtKB-ARBA"/>
</dbReference>
<reference evidence="14" key="1">
    <citation type="journal article" date="2012" name="Nature">
        <title>The tomato genome sequence provides insights into fleshy fruit evolution.</title>
        <authorList>
            <consortium name="Tomato Genome Consortium"/>
        </authorList>
    </citation>
    <scope>NUCLEOTIDE SEQUENCE [LARGE SCALE GENOMIC DNA]</scope>
    <source>
        <strain evidence="14">cv. Heinz 1706</strain>
    </source>
</reference>
<dbReference type="PROSITE" id="PS51782">
    <property type="entry name" value="LYSM"/>
    <property type="match status" value="1"/>
</dbReference>
<accession>A0A3Q7FC35</accession>
<dbReference type="KEGG" id="sly:101263486"/>
<feature type="signal peptide" evidence="11">
    <location>
        <begin position="1"/>
        <end position="23"/>
    </location>
</feature>
<dbReference type="SMR" id="A0A3Q7FC35"/>
<dbReference type="FunFam" id="1.10.510.10:FF:000468">
    <property type="entry name" value="PTI1-like tyrosine-protein kinase 3"/>
    <property type="match status" value="1"/>
</dbReference>
<dbReference type="InterPro" id="IPR018392">
    <property type="entry name" value="LysM"/>
</dbReference>
<dbReference type="InterPro" id="IPR000719">
    <property type="entry name" value="Prot_kinase_dom"/>
</dbReference>
<evidence type="ECO:0000256" key="3">
    <source>
        <dbReference type="ARBA" id="ARBA00022692"/>
    </source>
</evidence>
<evidence type="ECO:0000256" key="1">
    <source>
        <dbReference type="ARBA" id="ARBA00004162"/>
    </source>
</evidence>
<dbReference type="Proteomes" id="UP000004994">
    <property type="component" value="Chromosome 2"/>
</dbReference>
<proteinExistence type="predicted"/>
<evidence type="ECO:0008006" key="16">
    <source>
        <dbReference type="Google" id="ProtNLM"/>
    </source>
</evidence>
<comment type="subcellular location">
    <subcellularLocation>
        <location evidence="1">Cell membrane</location>
        <topology evidence="1">Single-pass membrane protein</topology>
    </subcellularLocation>
</comment>
<dbReference type="AlphaFoldDB" id="A0A3Q7FC35"/>
<dbReference type="Gramene" id="Solyc02g094010.2.1">
    <property type="protein sequence ID" value="Solyc02g094010.2.1"/>
    <property type="gene ID" value="Solyc02g094010.2"/>
</dbReference>
<keyword evidence="5" id="KW-0547">Nucleotide-binding</keyword>
<dbReference type="OrthoDB" id="4062651at2759"/>
<dbReference type="Gene3D" id="3.30.200.20">
    <property type="entry name" value="Phosphorylase Kinase, domain 1"/>
    <property type="match status" value="1"/>
</dbReference>
<name>A0A3Q7FC35_SOLLC</name>
<organism evidence="14">
    <name type="scientific">Solanum lycopersicum</name>
    <name type="common">Tomato</name>
    <name type="synonym">Lycopersicon esculentum</name>
    <dbReference type="NCBI Taxonomy" id="4081"/>
    <lineage>
        <taxon>Eukaryota</taxon>
        <taxon>Viridiplantae</taxon>
        <taxon>Streptophyta</taxon>
        <taxon>Embryophyta</taxon>
        <taxon>Tracheophyta</taxon>
        <taxon>Spermatophyta</taxon>
        <taxon>Magnoliopsida</taxon>
        <taxon>eudicotyledons</taxon>
        <taxon>Gunneridae</taxon>
        <taxon>Pentapetalae</taxon>
        <taxon>asterids</taxon>
        <taxon>lamiids</taxon>
        <taxon>Solanales</taxon>
        <taxon>Solanaceae</taxon>
        <taxon>Solanoideae</taxon>
        <taxon>Solaneae</taxon>
        <taxon>Solanum</taxon>
        <taxon>Solanum subgen. Lycopersicon</taxon>
    </lineage>
</organism>
<feature type="domain" description="LysM" evidence="13">
    <location>
        <begin position="181"/>
        <end position="230"/>
    </location>
</feature>
<dbReference type="InterPro" id="IPR052611">
    <property type="entry name" value="Plant_RLK_LysM"/>
</dbReference>
<evidence type="ECO:0000256" key="10">
    <source>
        <dbReference type="SAM" id="Phobius"/>
    </source>
</evidence>
<evidence type="ECO:0000256" key="4">
    <source>
        <dbReference type="ARBA" id="ARBA00022729"/>
    </source>
</evidence>
<dbReference type="SUPFAM" id="SSF56112">
    <property type="entry name" value="Protein kinase-like (PK-like)"/>
    <property type="match status" value="1"/>
</dbReference>
<keyword evidence="8 10" id="KW-0472">Membrane</keyword>
<keyword evidence="2" id="KW-1003">Cell membrane</keyword>
<dbReference type="InterPro" id="IPR036779">
    <property type="entry name" value="LysM_dom_sf"/>
</dbReference>
<evidence type="ECO:0000256" key="6">
    <source>
        <dbReference type="ARBA" id="ARBA00022840"/>
    </source>
</evidence>
<evidence type="ECO:0000256" key="11">
    <source>
        <dbReference type="SAM" id="SignalP"/>
    </source>
</evidence>
<dbReference type="GO" id="GO:0005524">
    <property type="term" value="F:ATP binding"/>
    <property type="evidence" value="ECO:0007669"/>
    <property type="project" value="UniProtKB-KW"/>
</dbReference>
<keyword evidence="6" id="KW-0067">ATP-binding</keyword>
<feature type="transmembrane region" description="Helical" evidence="10">
    <location>
        <begin position="273"/>
        <end position="297"/>
    </location>
</feature>
<evidence type="ECO:0000256" key="9">
    <source>
        <dbReference type="ARBA" id="ARBA00023157"/>
    </source>
</evidence>
<evidence type="ECO:0000313" key="15">
    <source>
        <dbReference type="Proteomes" id="UP000004994"/>
    </source>
</evidence>
<feature type="domain" description="Protein kinase" evidence="12">
    <location>
        <begin position="338"/>
        <end position="643"/>
    </location>
</feature>
<protein>
    <recommendedName>
        <fullName evidence="16">Protein kinase domain-containing protein</fullName>
    </recommendedName>
</protein>
<evidence type="ECO:0000259" key="13">
    <source>
        <dbReference type="PROSITE" id="PS51782"/>
    </source>
</evidence>
<dbReference type="Gene3D" id="3.10.350.10">
    <property type="entry name" value="LysM domain"/>
    <property type="match status" value="1"/>
</dbReference>
<dbReference type="STRING" id="4081.A0A3Q7FC35"/>
<evidence type="ECO:0000313" key="14">
    <source>
        <dbReference type="EnsemblPlants" id="Solyc02g094010.2.1"/>
    </source>
</evidence>
<keyword evidence="15" id="KW-1185">Reference proteome</keyword>
<feature type="chain" id="PRO_5018552814" description="Protein kinase domain-containing protein" evidence="11">
    <location>
        <begin position="24"/>
        <end position="669"/>
    </location>
</feature>
<dbReference type="GeneID" id="101263486"/>
<dbReference type="Pfam" id="PF01476">
    <property type="entry name" value="LysM"/>
    <property type="match status" value="2"/>
</dbReference>
<dbReference type="InterPro" id="IPR001245">
    <property type="entry name" value="Ser-Thr/Tyr_kinase_cat_dom"/>
</dbReference>
<dbReference type="GO" id="GO:0005886">
    <property type="term" value="C:plasma membrane"/>
    <property type="evidence" value="ECO:0007669"/>
    <property type="project" value="UniProtKB-SubCell"/>
</dbReference>
<dbReference type="InterPro" id="IPR056562">
    <property type="entry name" value="LysM2_CERK1_LYK3_4_5"/>
</dbReference>
<gene>
    <name evidence="14" type="primary">Lyk2</name>
</gene>
<dbReference type="FunCoup" id="A0A3Q7FC35">
    <property type="interactions" value="61"/>
</dbReference>
<sequence>MIVAFQFWAFVFFFLFITLSAHGEDLLSCDSKSPSASGYRCDRNVHLLQCGTFGILRTNSLYDSLFNLSSYLGINQYLLREANGFSPDTEFLATDQPLIIPLDCKCIGGFFESELRKTTTKGESFYSIAQSLEGLTTCKAIQEKNPNVTPWGLSEKTLLSIPLRCACPSPQEITLRTKLLLSYPVKQGDTIAALAVSFNTTVDRIIDVNRRSQGASFRTNGLSPASTLLIPLEGKPKLGSFTKPQQPNLGYPAASIASSKIHKKKTKMRMMRVYIAVALVVFVAIFALPAVFLFYFLKRKGDILSKERDTELQKLSLSVRTTSEKKVSFDGSQNDLDGQIIDATPHKLFVETYTIEEIKKATEEFDSSNLIEDSVFHGRISGKNLAIKQMETSSISKIDFGLFNDAIHHHPNIIRLLGTCVTEGPDSFLVFEYAKNGSLKDWLHGGLAMKNQFIASCDCFLTWNQRLRICLDVATALQFMHHIMDPVYVHRNIKSRNILLDEEFKAKVGNFGMARCVEDDVAKGYLAPECLKQEIIAPSIDIFAFGVILLEVLSGQTPIRIRNVTEGEDEVALSEKIKVILESENVDELREWVDSALGENYSFDAAVTLANLARACVEEEPSLRPNAGEIVKKLSRLVEEKLLEGEEQLIISESSCKPLFKAEATSTSM</sequence>
<keyword evidence="9" id="KW-1015">Disulfide bond</keyword>
<evidence type="ECO:0000259" key="12">
    <source>
        <dbReference type="PROSITE" id="PS50011"/>
    </source>
</evidence>
<dbReference type="Pfam" id="PF23472">
    <property type="entry name" value="LysM2_CERK1_LYK3_4_5"/>
    <property type="match status" value="1"/>
</dbReference>
<dbReference type="GO" id="GO:0004672">
    <property type="term" value="F:protein kinase activity"/>
    <property type="evidence" value="ECO:0007669"/>
    <property type="project" value="InterPro"/>
</dbReference>
<keyword evidence="4 11" id="KW-0732">Signal</keyword>
<dbReference type="PROSITE" id="PS50011">
    <property type="entry name" value="PROTEIN_KINASE_DOM"/>
    <property type="match status" value="1"/>
</dbReference>
<dbReference type="InterPro" id="IPR011009">
    <property type="entry name" value="Kinase-like_dom_sf"/>
</dbReference>
<dbReference type="RefSeq" id="XP_010315919.1">
    <property type="nucleotide sequence ID" value="XM_010317617.4"/>
</dbReference>
<reference evidence="14" key="2">
    <citation type="submission" date="2019-01" db="UniProtKB">
        <authorList>
            <consortium name="EnsemblPlants"/>
        </authorList>
    </citation>
    <scope>IDENTIFICATION</scope>
    <source>
        <strain evidence="14">cv. Heinz 1706</strain>
    </source>
</reference>
<evidence type="ECO:0000256" key="8">
    <source>
        <dbReference type="ARBA" id="ARBA00023136"/>
    </source>
</evidence>
<dbReference type="PANTHER" id="PTHR45927:SF13">
    <property type="entry name" value="PROTEIN LYK2"/>
    <property type="match status" value="1"/>
</dbReference>
<dbReference type="Pfam" id="PF07714">
    <property type="entry name" value="PK_Tyr_Ser-Thr"/>
    <property type="match status" value="1"/>
</dbReference>
<keyword evidence="7 10" id="KW-1133">Transmembrane helix</keyword>
<dbReference type="InParanoid" id="A0A3Q7FC35"/>